<evidence type="ECO:0000313" key="1">
    <source>
        <dbReference type="EMBL" id="QTH62986.1"/>
    </source>
</evidence>
<dbReference type="InterPro" id="IPR036745">
    <property type="entry name" value="PolIII_theta_sf"/>
</dbReference>
<reference evidence="1" key="1">
    <citation type="submission" date="2021-03" db="EMBL/GenBank/DDBJ databases">
        <title>Description of Psychrosphaera ytuae sp. nov. isolated from deep sea sediment of South China Sea.</title>
        <authorList>
            <person name="Zhang J."/>
            <person name="Xu X.-D."/>
        </authorList>
    </citation>
    <scope>NUCLEOTIDE SEQUENCE</scope>
    <source>
        <strain evidence="1">MTZ26</strain>
    </source>
</reference>
<dbReference type="EMBL" id="CP072110">
    <property type="protein sequence ID" value="QTH62986.1"/>
    <property type="molecule type" value="Genomic_DNA"/>
</dbReference>
<name>A0A975HHA9_9GAMM</name>
<dbReference type="RefSeq" id="WP_208830741.1">
    <property type="nucleotide sequence ID" value="NZ_CP072110.1"/>
</dbReference>
<evidence type="ECO:0000313" key="2">
    <source>
        <dbReference type="Proteomes" id="UP000682739"/>
    </source>
</evidence>
<protein>
    <submittedName>
        <fullName evidence="1">DUF3283 domain-containing protein</fullName>
    </submittedName>
</protein>
<dbReference type="GO" id="GO:0006260">
    <property type="term" value="P:DNA replication"/>
    <property type="evidence" value="ECO:0007669"/>
    <property type="project" value="InterPro"/>
</dbReference>
<dbReference type="SUPFAM" id="SSF46575">
    <property type="entry name" value="DNA polymerase III theta subunit-like"/>
    <property type="match status" value="1"/>
</dbReference>
<dbReference type="Proteomes" id="UP000682739">
    <property type="component" value="Chromosome"/>
</dbReference>
<gene>
    <name evidence="1" type="ORF">J1N51_09480</name>
</gene>
<dbReference type="KEGG" id="psym:J1N51_09480"/>
<accession>A0A975HHA9</accession>
<dbReference type="Gene3D" id="1.20.58.250">
    <property type="entry name" value="DNA polymerase III-theta"/>
    <property type="match status" value="1"/>
</dbReference>
<organism evidence="1 2">
    <name type="scientific">Psychrosphaera ytuae</name>
    <dbReference type="NCBI Taxonomy" id="2820710"/>
    <lineage>
        <taxon>Bacteria</taxon>
        <taxon>Pseudomonadati</taxon>
        <taxon>Pseudomonadota</taxon>
        <taxon>Gammaproteobacteria</taxon>
        <taxon>Alteromonadales</taxon>
        <taxon>Pseudoalteromonadaceae</taxon>
        <taxon>Psychrosphaera</taxon>
    </lineage>
</organism>
<dbReference type="AlphaFoldDB" id="A0A975HHA9"/>
<proteinExistence type="predicted"/>
<dbReference type="GO" id="GO:0003887">
    <property type="term" value="F:DNA-directed DNA polymerase activity"/>
    <property type="evidence" value="ECO:0007669"/>
    <property type="project" value="InterPro"/>
</dbReference>
<sequence length="66" mass="8072">MSHNIATKPKHEQDAIQHDLMASFWAYKEKRGLMSRPEIIKYIHQHFQEPALQEHLMQRYEFFKTM</sequence>
<dbReference type="GO" id="GO:0003677">
    <property type="term" value="F:DNA binding"/>
    <property type="evidence" value="ECO:0007669"/>
    <property type="project" value="InterPro"/>
</dbReference>
<keyword evidence="2" id="KW-1185">Reference proteome</keyword>